<dbReference type="Gene3D" id="2.60.40.10">
    <property type="entry name" value="Immunoglobulins"/>
    <property type="match status" value="1"/>
</dbReference>
<dbReference type="GO" id="GO:0005886">
    <property type="term" value="C:plasma membrane"/>
    <property type="evidence" value="ECO:0007669"/>
    <property type="project" value="UniProtKB-SubCell"/>
</dbReference>
<reference evidence="17" key="1">
    <citation type="submission" date="2018-02" db="EMBL/GenBank/DDBJ databases">
        <title>Transcriptome profiling of ayu leukocyte.</title>
        <authorList>
            <person name="Lu X."/>
            <person name="Chen J."/>
        </authorList>
    </citation>
    <scope>NUCLEOTIDE SEQUENCE</scope>
</reference>
<proteinExistence type="evidence at transcript level"/>
<keyword evidence="7" id="KW-1064">Adaptive immunity</keyword>
<comment type="subcellular location">
    <subcellularLocation>
        <location evidence="1">Cell membrane</location>
        <topology evidence="1">Single-pass type I membrane protein</topology>
    </subcellularLocation>
</comment>
<dbReference type="GO" id="GO:0002250">
    <property type="term" value="P:adaptive immune response"/>
    <property type="evidence" value="ECO:0007669"/>
    <property type="project" value="UniProtKB-KW"/>
</dbReference>
<keyword evidence="2" id="KW-1003">Cell membrane</keyword>
<feature type="domain" description="Ig-like" evidence="16">
    <location>
        <begin position="17"/>
        <end position="103"/>
    </location>
</feature>
<evidence type="ECO:0000256" key="9">
    <source>
        <dbReference type="ARBA" id="ARBA00023139"/>
    </source>
</evidence>
<feature type="signal peptide" evidence="15">
    <location>
        <begin position="1"/>
        <end position="24"/>
    </location>
</feature>
<dbReference type="InterPro" id="IPR015468">
    <property type="entry name" value="CD8_asu"/>
</dbReference>
<keyword evidence="8 14" id="KW-0472">Membrane</keyword>
<evidence type="ECO:0000256" key="15">
    <source>
        <dbReference type="SAM" id="SignalP"/>
    </source>
</evidence>
<evidence type="ECO:0000256" key="11">
    <source>
        <dbReference type="ARBA" id="ARBA00023180"/>
    </source>
</evidence>
<accession>A0A856EBM1</accession>
<name>A0A856EBM1_PLEAT</name>
<evidence type="ECO:0000256" key="13">
    <source>
        <dbReference type="ARBA" id="ARBA00023319"/>
    </source>
</evidence>
<keyword evidence="13" id="KW-0393">Immunoglobulin domain</keyword>
<evidence type="ECO:0000256" key="8">
    <source>
        <dbReference type="ARBA" id="ARBA00023136"/>
    </source>
</evidence>
<protein>
    <submittedName>
        <fullName evidence="17">T-cell surface glycoprotein CD8</fullName>
    </submittedName>
</protein>
<dbReference type="PANTHER" id="PTHR10441">
    <property type="entry name" value="CD8 ALPHA CHAIN"/>
    <property type="match status" value="1"/>
</dbReference>
<evidence type="ECO:0000256" key="5">
    <source>
        <dbReference type="ARBA" id="ARBA00022859"/>
    </source>
</evidence>
<dbReference type="InterPro" id="IPR007110">
    <property type="entry name" value="Ig-like_dom"/>
</dbReference>
<sequence length="222" mass="24308">MTQSWISLAVVLLLFCQRITSTFGTVIEDGRSVDITCEPPTSGSMVFWFRVTDNIAMEFIATMAPDGTMKAQIDERILKKSSMKNKLTLKSFNKERDSGSYVCMSINKNVLNFGGVTLLAGQEAPKTTTTKAPVATTAHSIQSTTTKSCAPDSEKVGKKNSGLSCDPLMWGPLAGGCGLLGLLLIVTICYCNRIRTRRCPHHYKRQKQIAQGKQHAMATRPI</sequence>
<evidence type="ECO:0000256" key="3">
    <source>
        <dbReference type="ARBA" id="ARBA00022692"/>
    </source>
</evidence>
<keyword evidence="4 15" id="KW-0732">Signal</keyword>
<keyword evidence="9" id="KW-0564">Palmitate</keyword>
<dbReference type="SUPFAM" id="SSF48726">
    <property type="entry name" value="Immunoglobulin"/>
    <property type="match status" value="1"/>
</dbReference>
<gene>
    <name evidence="17" type="primary">CD8</name>
</gene>
<dbReference type="CDD" id="cd00099">
    <property type="entry name" value="IgV"/>
    <property type="match status" value="1"/>
</dbReference>
<evidence type="ECO:0000256" key="2">
    <source>
        <dbReference type="ARBA" id="ARBA00022475"/>
    </source>
</evidence>
<keyword evidence="10" id="KW-1015">Disulfide bond</keyword>
<dbReference type="EMBL" id="MG952905">
    <property type="protein sequence ID" value="QBS13670.1"/>
    <property type="molecule type" value="mRNA"/>
</dbReference>
<feature type="chain" id="PRO_5032386218" evidence="15">
    <location>
        <begin position="25"/>
        <end position="222"/>
    </location>
</feature>
<dbReference type="InterPro" id="IPR036179">
    <property type="entry name" value="Ig-like_dom_sf"/>
</dbReference>
<evidence type="ECO:0000256" key="14">
    <source>
        <dbReference type="SAM" id="Phobius"/>
    </source>
</evidence>
<evidence type="ECO:0000256" key="12">
    <source>
        <dbReference type="ARBA" id="ARBA00023288"/>
    </source>
</evidence>
<keyword evidence="6 14" id="KW-1133">Transmembrane helix</keyword>
<evidence type="ECO:0000256" key="10">
    <source>
        <dbReference type="ARBA" id="ARBA00023157"/>
    </source>
</evidence>
<dbReference type="AlphaFoldDB" id="A0A856EBM1"/>
<dbReference type="PANTHER" id="PTHR10441:SF2">
    <property type="entry name" value="T-CELL SURFACE GLYCOPROTEIN CD8 ALPHA CHAIN"/>
    <property type="match status" value="1"/>
</dbReference>
<evidence type="ECO:0000256" key="4">
    <source>
        <dbReference type="ARBA" id="ARBA00022729"/>
    </source>
</evidence>
<keyword evidence="3 14" id="KW-0812">Transmembrane</keyword>
<evidence type="ECO:0000256" key="6">
    <source>
        <dbReference type="ARBA" id="ARBA00022989"/>
    </source>
</evidence>
<evidence type="ECO:0000313" key="17">
    <source>
        <dbReference type="EMBL" id="QBS13670.1"/>
    </source>
</evidence>
<dbReference type="PROSITE" id="PS50835">
    <property type="entry name" value="IG_LIKE"/>
    <property type="match status" value="1"/>
</dbReference>
<evidence type="ECO:0000256" key="1">
    <source>
        <dbReference type="ARBA" id="ARBA00004251"/>
    </source>
</evidence>
<dbReference type="InterPro" id="IPR013783">
    <property type="entry name" value="Ig-like_fold"/>
</dbReference>
<keyword evidence="12" id="KW-0449">Lipoprotein</keyword>
<keyword evidence="11" id="KW-0325">Glycoprotein</keyword>
<feature type="transmembrane region" description="Helical" evidence="14">
    <location>
        <begin position="168"/>
        <end position="191"/>
    </location>
</feature>
<evidence type="ECO:0000256" key="7">
    <source>
        <dbReference type="ARBA" id="ARBA00023130"/>
    </source>
</evidence>
<evidence type="ECO:0000259" key="16">
    <source>
        <dbReference type="PROSITE" id="PS50835"/>
    </source>
</evidence>
<keyword evidence="5" id="KW-0391">Immunity</keyword>
<organism evidence="17">
    <name type="scientific">Plecoglossus altivelis</name>
    <name type="common">Ayu sweetfish</name>
    <name type="synonym">Salmo altivelis</name>
    <dbReference type="NCBI Taxonomy" id="61084"/>
    <lineage>
        <taxon>Eukaryota</taxon>
        <taxon>Metazoa</taxon>
        <taxon>Chordata</taxon>
        <taxon>Craniata</taxon>
        <taxon>Vertebrata</taxon>
        <taxon>Euteleostomi</taxon>
        <taxon>Actinopterygii</taxon>
        <taxon>Neopterygii</taxon>
        <taxon>Teleostei</taxon>
        <taxon>Stomiati</taxon>
        <taxon>Osmeriformes</taxon>
        <taxon>Plecoglossus</taxon>
    </lineage>
</organism>